<dbReference type="EMBL" id="CP021081">
    <property type="protein sequence ID" value="ASN81758.1"/>
    <property type="molecule type" value="Genomic_DNA"/>
</dbReference>
<keyword evidence="2" id="KW-0472">Membrane</keyword>
<dbReference type="OrthoDB" id="72166at2"/>
<evidence type="ECO:0000313" key="3">
    <source>
        <dbReference type="EMBL" id="ASN81758.1"/>
    </source>
</evidence>
<sequence>MPDVLSPPLLALAPLLGTALVAGSLTQLARRLALPDAPRLRPTLALSLAAGIAALTVTALLLGLSRDPGSVSPAWLLAAACITGWSGPDILARLGQLIEKRLGLPATPPPPDPTAGNVPQVPAAPAPGAENGS</sequence>
<dbReference type="Proteomes" id="UP000259030">
    <property type="component" value="Chromosome"/>
</dbReference>
<proteinExistence type="predicted"/>
<accession>A0A221SYM2</accession>
<feature type="transmembrane region" description="Helical" evidence="2">
    <location>
        <begin position="44"/>
        <end position="62"/>
    </location>
</feature>
<name>A0A221SYM2_9DEIO</name>
<organism evidence="3 4">
    <name type="scientific">Deinococcus ficus</name>
    <dbReference type="NCBI Taxonomy" id="317577"/>
    <lineage>
        <taxon>Bacteria</taxon>
        <taxon>Thermotogati</taxon>
        <taxon>Deinococcota</taxon>
        <taxon>Deinococci</taxon>
        <taxon>Deinococcales</taxon>
        <taxon>Deinococcaceae</taxon>
        <taxon>Deinococcus</taxon>
    </lineage>
</organism>
<feature type="compositionally biased region" description="Low complexity" evidence="1">
    <location>
        <begin position="114"/>
        <end position="133"/>
    </location>
</feature>
<dbReference type="KEGG" id="dfc:DFI_12850"/>
<dbReference type="RefSeq" id="WP_022800918.1">
    <property type="nucleotide sequence ID" value="NZ_ATTJ01000001.1"/>
</dbReference>
<keyword evidence="4" id="KW-1185">Reference proteome</keyword>
<dbReference type="AlphaFoldDB" id="A0A221SYM2"/>
<keyword evidence="2" id="KW-0812">Transmembrane</keyword>
<reference evidence="3 4" key="1">
    <citation type="submission" date="2017-05" db="EMBL/GenBank/DDBJ databases">
        <title>The complete genome sequence of Deinococcus ficus isolated from the rhizosphere of the Ficus religiosa L. in Taiwan.</title>
        <authorList>
            <person name="Wu K.-M."/>
            <person name="Liao T.-L."/>
            <person name="Liu Y.-M."/>
            <person name="Young C.-C."/>
            <person name="Tsai S.-F."/>
        </authorList>
    </citation>
    <scope>NUCLEOTIDE SEQUENCE [LARGE SCALE GENOMIC DNA]</scope>
    <source>
        <strain evidence="3 4">CC-FR2-10</strain>
    </source>
</reference>
<feature type="region of interest" description="Disordered" evidence="1">
    <location>
        <begin position="102"/>
        <end position="133"/>
    </location>
</feature>
<evidence type="ECO:0000256" key="2">
    <source>
        <dbReference type="SAM" id="Phobius"/>
    </source>
</evidence>
<dbReference type="STRING" id="317577.GCA_000419625_01357"/>
<feature type="transmembrane region" description="Helical" evidence="2">
    <location>
        <begin position="12"/>
        <end position="32"/>
    </location>
</feature>
<evidence type="ECO:0000313" key="4">
    <source>
        <dbReference type="Proteomes" id="UP000259030"/>
    </source>
</evidence>
<keyword evidence="2" id="KW-1133">Transmembrane helix</keyword>
<gene>
    <name evidence="3" type="ORF">DFI_12850</name>
</gene>
<evidence type="ECO:0000256" key="1">
    <source>
        <dbReference type="SAM" id="MobiDB-lite"/>
    </source>
</evidence>
<protein>
    <recommendedName>
        <fullName evidence="5">Holin</fullName>
    </recommendedName>
</protein>
<evidence type="ECO:0008006" key="5">
    <source>
        <dbReference type="Google" id="ProtNLM"/>
    </source>
</evidence>